<dbReference type="InterPro" id="IPR051716">
    <property type="entry name" value="Plant_RL_S/T_kinase"/>
</dbReference>
<evidence type="ECO:0000256" key="2">
    <source>
        <dbReference type="ARBA" id="ARBA00022729"/>
    </source>
</evidence>
<evidence type="ECO:0000256" key="1">
    <source>
        <dbReference type="ARBA" id="ARBA00004167"/>
    </source>
</evidence>
<dbReference type="Gene3D" id="3.80.10.10">
    <property type="entry name" value="Ribonuclease Inhibitor"/>
    <property type="match status" value="1"/>
</dbReference>
<sequence>MKLKFSNLAKLQILQSDNNQLNGSLPQQLANVVSLHEVLMGGNSLCGPIPSTFGTQMVYLENSNLSPNLLSGSIPPSICSLKMLQILDVHGNSLNQSLPLNPTQLMALEILSLSSNQFSSSIPAGMGDTVNPMSVYSDRNQTSGCVPAEVGLL</sequence>
<dbReference type="PANTHER" id="PTHR48053">
    <property type="entry name" value="LEUCINE RICH REPEAT FAMILY PROTEIN, EXPRESSED"/>
    <property type="match status" value="1"/>
</dbReference>
<dbReference type="PANTHER" id="PTHR48053:SF71">
    <property type="entry name" value="LEUCINE RICH REPEAT FAMILY PROTEIN, EXPRESSED"/>
    <property type="match status" value="1"/>
</dbReference>
<keyword evidence="4" id="KW-1185">Reference proteome</keyword>
<dbReference type="Pfam" id="PF00560">
    <property type="entry name" value="LRR_1"/>
    <property type="match status" value="1"/>
</dbReference>
<dbReference type="Proteomes" id="UP001497512">
    <property type="component" value="Chromosome 19"/>
</dbReference>
<dbReference type="InterPro" id="IPR032675">
    <property type="entry name" value="LRR_dom_sf"/>
</dbReference>
<comment type="subcellular location">
    <subcellularLocation>
        <location evidence="1">Membrane</location>
        <topology evidence="1">Single-pass membrane protein</topology>
    </subcellularLocation>
</comment>
<dbReference type="InterPro" id="IPR001611">
    <property type="entry name" value="Leu-rich_rpt"/>
</dbReference>
<dbReference type="SUPFAM" id="SSF52058">
    <property type="entry name" value="L domain-like"/>
    <property type="match status" value="1"/>
</dbReference>
<dbReference type="EMBL" id="OZ019911">
    <property type="protein sequence ID" value="CAK9213806.1"/>
    <property type="molecule type" value="Genomic_DNA"/>
</dbReference>
<evidence type="ECO:0000313" key="4">
    <source>
        <dbReference type="Proteomes" id="UP001497512"/>
    </source>
</evidence>
<gene>
    <name evidence="3" type="ORF">CSSPTR1EN2_LOCUS11996</name>
</gene>
<organism evidence="3 4">
    <name type="scientific">Sphagnum troendelagicum</name>
    <dbReference type="NCBI Taxonomy" id="128251"/>
    <lineage>
        <taxon>Eukaryota</taxon>
        <taxon>Viridiplantae</taxon>
        <taxon>Streptophyta</taxon>
        <taxon>Embryophyta</taxon>
        <taxon>Bryophyta</taxon>
        <taxon>Sphagnophytina</taxon>
        <taxon>Sphagnopsida</taxon>
        <taxon>Sphagnales</taxon>
        <taxon>Sphagnaceae</taxon>
        <taxon>Sphagnum</taxon>
    </lineage>
</organism>
<name>A0ABP0U685_9BRYO</name>
<keyword evidence="2" id="KW-0732">Signal</keyword>
<protein>
    <submittedName>
        <fullName evidence="3">Uncharacterized protein</fullName>
    </submittedName>
</protein>
<proteinExistence type="predicted"/>
<accession>A0ABP0U685</accession>
<reference evidence="3" key="1">
    <citation type="submission" date="2024-02" db="EMBL/GenBank/DDBJ databases">
        <authorList>
            <consortium name="ELIXIR-Norway"/>
            <consortium name="Elixir Norway"/>
        </authorList>
    </citation>
    <scope>NUCLEOTIDE SEQUENCE</scope>
</reference>
<evidence type="ECO:0000313" key="3">
    <source>
        <dbReference type="EMBL" id="CAK9213806.1"/>
    </source>
</evidence>